<name>A0ACC0TSB3_9AGAM</name>
<keyword evidence="2" id="KW-1185">Reference proteome</keyword>
<evidence type="ECO:0000313" key="2">
    <source>
        <dbReference type="Proteomes" id="UP001207468"/>
    </source>
</evidence>
<sequence>MSSLAGKFEQLKLYLKALPEALPLVDIANQDAKINRLLMFSIDEEWVQDVGEEGTVNREIEVTLQQFLPRNDAGIFYITQRGKGIEELATVLEYWVTKLPGSTILQSWLKSSIDSTEKCILKYGGKVSFPSVDNAPGPSRTAPPPKNVFAKSKDPAQRGCQTTLNGSAAATFHKSIRKDHKKPDTKALHDTEDSDYITDDKSDDGCKGGKKIFPLLLRISRPCHAIADLQKKMARCIASKGSLVRAAVEELARK</sequence>
<dbReference type="Proteomes" id="UP001207468">
    <property type="component" value="Unassembled WGS sequence"/>
</dbReference>
<accession>A0ACC0TSB3</accession>
<protein>
    <submittedName>
        <fullName evidence="1">Uncharacterized protein</fullName>
    </submittedName>
</protein>
<dbReference type="EMBL" id="JAGFNK010001305">
    <property type="protein sequence ID" value="KAI9432640.1"/>
    <property type="molecule type" value="Genomic_DNA"/>
</dbReference>
<organism evidence="1 2">
    <name type="scientific">Russula earlei</name>
    <dbReference type="NCBI Taxonomy" id="71964"/>
    <lineage>
        <taxon>Eukaryota</taxon>
        <taxon>Fungi</taxon>
        <taxon>Dikarya</taxon>
        <taxon>Basidiomycota</taxon>
        <taxon>Agaricomycotina</taxon>
        <taxon>Agaricomycetes</taxon>
        <taxon>Russulales</taxon>
        <taxon>Russulaceae</taxon>
        <taxon>Russula</taxon>
    </lineage>
</organism>
<evidence type="ECO:0000313" key="1">
    <source>
        <dbReference type="EMBL" id="KAI9432640.1"/>
    </source>
</evidence>
<proteinExistence type="predicted"/>
<reference evidence="1" key="1">
    <citation type="submission" date="2021-03" db="EMBL/GenBank/DDBJ databases">
        <title>Evolutionary priming and transition to the ectomycorrhizal habit in an iconic lineage of mushroom-forming fungi: is preadaptation a requirement?</title>
        <authorList>
            <consortium name="DOE Joint Genome Institute"/>
            <person name="Looney B.P."/>
            <person name="Miyauchi S."/>
            <person name="Morin E."/>
            <person name="Drula E."/>
            <person name="Courty P.E."/>
            <person name="Chicoki N."/>
            <person name="Fauchery L."/>
            <person name="Kohler A."/>
            <person name="Kuo A."/>
            <person name="LaButti K."/>
            <person name="Pangilinan J."/>
            <person name="Lipzen A."/>
            <person name="Riley R."/>
            <person name="Andreopoulos W."/>
            <person name="He G."/>
            <person name="Johnson J."/>
            <person name="Barry K.W."/>
            <person name="Grigoriev I.V."/>
            <person name="Nagy L."/>
            <person name="Hibbett D."/>
            <person name="Henrissat B."/>
            <person name="Matheny P.B."/>
            <person name="Labbe J."/>
            <person name="Martin A.F."/>
        </authorList>
    </citation>
    <scope>NUCLEOTIDE SEQUENCE</scope>
    <source>
        <strain evidence="1">BPL698</strain>
    </source>
</reference>
<comment type="caution">
    <text evidence="1">The sequence shown here is derived from an EMBL/GenBank/DDBJ whole genome shotgun (WGS) entry which is preliminary data.</text>
</comment>
<gene>
    <name evidence="1" type="ORF">F5148DRAFT_1269819</name>
</gene>